<dbReference type="InterPro" id="IPR029058">
    <property type="entry name" value="AB_hydrolase_fold"/>
</dbReference>
<dbReference type="RefSeq" id="WP_189685006.1">
    <property type="nucleotide sequence ID" value="NZ_BMYK01000001.1"/>
</dbReference>
<sequence length="260" mass="26875">MATQLINGLAVEITGEGDAVLCIHGLGGSSNVWTPIAGALQAFQRIAPDLPGSARSALAAAPLSIESLVETMAALLQRLELPSVHVVAHSLGTIVAQHLAVAYPQLVRSLALFGPLVAPPEAGRPGIRARAALARQGAVAMQEIADAIVRGATSQETQAERPAVLAAVRELIMRQSGEGYAQSCEALAAAQSAALEAIAVPVLLVTGDQDGVAPAANVEAMARRIGDAAVVVLPGCGHWTTLEQPQRCAQELARFYARLR</sequence>
<evidence type="ECO:0000313" key="3">
    <source>
        <dbReference type="Proteomes" id="UP000626210"/>
    </source>
</evidence>
<keyword evidence="2" id="KW-0378">Hydrolase</keyword>
<dbReference type="EMBL" id="BMYK01000001">
    <property type="protein sequence ID" value="GHC68170.1"/>
    <property type="molecule type" value="Genomic_DNA"/>
</dbReference>
<dbReference type="SUPFAM" id="SSF53474">
    <property type="entry name" value="alpha/beta-Hydrolases"/>
    <property type="match status" value="1"/>
</dbReference>
<dbReference type="Gene3D" id="3.40.50.1820">
    <property type="entry name" value="alpha/beta hydrolase"/>
    <property type="match status" value="1"/>
</dbReference>
<dbReference type="InterPro" id="IPR000639">
    <property type="entry name" value="Epox_hydrolase-like"/>
</dbReference>
<dbReference type="Proteomes" id="UP000626210">
    <property type="component" value="Unassembled WGS sequence"/>
</dbReference>
<dbReference type="PRINTS" id="PR00412">
    <property type="entry name" value="EPOXHYDRLASE"/>
</dbReference>
<accession>A0ABQ3FU73</accession>
<proteinExistence type="predicted"/>
<name>A0ABQ3FU73_9BURK</name>
<dbReference type="InterPro" id="IPR000073">
    <property type="entry name" value="AB_hydrolase_1"/>
</dbReference>
<evidence type="ECO:0000313" key="2">
    <source>
        <dbReference type="EMBL" id="GHC68170.1"/>
    </source>
</evidence>
<protein>
    <submittedName>
        <fullName evidence="2">3-oxoadipate enol-lactone hydrolase</fullName>
    </submittedName>
</protein>
<dbReference type="PANTHER" id="PTHR43798">
    <property type="entry name" value="MONOACYLGLYCEROL LIPASE"/>
    <property type="match status" value="1"/>
</dbReference>
<comment type="caution">
    <text evidence="2">The sequence shown here is derived from an EMBL/GenBank/DDBJ whole genome shotgun (WGS) entry which is preliminary data.</text>
</comment>
<organism evidence="2 3">
    <name type="scientific">Pseudorhodoferax aquiterrae</name>
    <dbReference type="NCBI Taxonomy" id="747304"/>
    <lineage>
        <taxon>Bacteria</taxon>
        <taxon>Pseudomonadati</taxon>
        <taxon>Pseudomonadota</taxon>
        <taxon>Betaproteobacteria</taxon>
        <taxon>Burkholderiales</taxon>
        <taxon>Comamonadaceae</taxon>
    </lineage>
</organism>
<reference evidence="3" key="1">
    <citation type="journal article" date="2019" name="Int. J. Syst. Evol. Microbiol.">
        <title>The Global Catalogue of Microorganisms (GCM) 10K type strain sequencing project: providing services to taxonomists for standard genome sequencing and annotation.</title>
        <authorList>
            <consortium name="The Broad Institute Genomics Platform"/>
            <consortium name="The Broad Institute Genome Sequencing Center for Infectious Disease"/>
            <person name="Wu L."/>
            <person name="Ma J."/>
        </authorList>
    </citation>
    <scope>NUCLEOTIDE SEQUENCE [LARGE SCALE GENOMIC DNA]</scope>
    <source>
        <strain evidence="3">KCTC 23314</strain>
    </source>
</reference>
<keyword evidence="3" id="KW-1185">Reference proteome</keyword>
<evidence type="ECO:0000259" key="1">
    <source>
        <dbReference type="Pfam" id="PF00561"/>
    </source>
</evidence>
<dbReference type="GO" id="GO:0016787">
    <property type="term" value="F:hydrolase activity"/>
    <property type="evidence" value="ECO:0007669"/>
    <property type="project" value="UniProtKB-KW"/>
</dbReference>
<dbReference type="Pfam" id="PF00561">
    <property type="entry name" value="Abhydrolase_1"/>
    <property type="match status" value="1"/>
</dbReference>
<dbReference type="InterPro" id="IPR050266">
    <property type="entry name" value="AB_hydrolase_sf"/>
</dbReference>
<gene>
    <name evidence="2" type="primary">pca</name>
    <name evidence="2" type="ORF">GCM10007320_00190</name>
</gene>
<feature type="domain" description="AB hydrolase-1" evidence="1">
    <location>
        <begin position="19"/>
        <end position="244"/>
    </location>
</feature>
<dbReference type="PANTHER" id="PTHR43798:SF5">
    <property type="entry name" value="MONOACYLGLYCEROL LIPASE ABHD6"/>
    <property type="match status" value="1"/>
</dbReference>
<dbReference type="PRINTS" id="PR00111">
    <property type="entry name" value="ABHYDROLASE"/>
</dbReference>